<dbReference type="Proteomes" id="UP001058974">
    <property type="component" value="Chromosome 2"/>
</dbReference>
<feature type="region of interest" description="Disordered" evidence="2">
    <location>
        <begin position="42"/>
        <end position="69"/>
    </location>
</feature>
<keyword evidence="5" id="KW-1185">Reference proteome</keyword>
<feature type="compositionally biased region" description="Polar residues" evidence="2">
    <location>
        <begin position="108"/>
        <end position="121"/>
    </location>
</feature>
<dbReference type="Gene3D" id="1.20.5.4130">
    <property type="match status" value="1"/>
</dbReference>
<dbReference type="PANTHER" id="PTHR36766:SF42">
    <property type="entry name" value="NB-ARC DOMAIN DISEASE RESISTANCE PROTEIN"/>
    <property type="match status" value="1"/>
</dbReference>
<comment type="caution">
    <text evidence="4">The sequence shown here is derived from an EMBL/GenBank/DDBJ whole genome shotgun (WGS) entry which is preliminary data.</text>
</comment>
<feature type="region of interest" description="Disordered" evidence="2">
    <location>
        <begin position="106"/>
        <end position="125"/>
    </location>
</feature>
<accession>A0A9D4YDV8</accession>
<sequence length="365" mass="41259">MDVTFFENQPYYPKVGIQGENIYPIKVVESQLLELELTEPHLTAEASKPTPKPNENATETAEPTHGPEETTLENVEEIAVETTSPTTETAPENNVKVYSRKSKKGIKSCTTPRQNQETSKTLENDVPSATLEDVEEKQFTHCAINYWLHKLEDAAHVLDDILDECATQALKATTKKTSRFTAKEKIFFVLYDLWDDEQGNWQRLKYVLTCGGKGTSTLVTTRLPKVAAIVGTMPSHNLSMLCETDCWELFKQRAFGTNDDEWEKLMVIGKEIVKKCRGVPLAALALRSLLRFKREEKEWLYVLENKLWSLQDDGTLMPNVLRNCFSHSNSDVKMQKPVGDFLVVIQLAASAGSLLQLDFLVFCFS</sequence>
<feature type="compositionally biased region" description="Low complexity" evidence="2">
    <location>
        <begin position="81"/>
        <end position="92"/>
    </location>
</feature>
<dbReference type="Gene3D" id="1.10.8.430">
    <property type="entry name" value="Helical domain of apoptotic protease-activating factors"/>
    <property type="match status" value="1"/>
</dbReference>
<dbReference type="GO" id="GO:0005524">
    <property type="term" value="F:ATP binding"/>
    <property type="evidence" value="ECO:0007669"/>
    <property type="project" value="UniProtKB-KW"/>
</dbReference>
<dbReference type="Pfam" id="PF00931">
    <property type="entry name" value="NB-ARC"/>
    <property type="match status" value="1"/>
</dbReference>
<feature type="region of interest" description="Disordered" evidence="2">
    <location>
        <begin position="81"/>
        <end position="101"/>
    </location>
</feature>
<dbReference type="Gramene" id="Psat02G0332600-T1">
    <property type="protein sequence ID" value="KAI5437157.1"/>
    <property type="gene ID" value="KIW84_023326"/>
</dbReference>
<dbReference type="InterPro" id="IPR042197">
    <property type="entry name" value="Apaf_helical"/>
</dbReference>
<evidence type="ECO:0000259" key="3">
    <source>
        <dbReference type="Pfam" id="PF00931"/>
    </source>
</evidence>
<evidence type="ECO:0000313" key="5">
    <source>
        <dbReference type="Proteomes" id="UP001058974"/>
    </source>
</evidence>
<evidence type="ECO:0000256" key="2">
    <source>
        <dbReference type="SAM" id="MobiDB-lite"/>
    </source>
</evidence>
<dbReference type="InterPro" id="IPR027417">
    <property type="entry name" value="P-loop_NTPase"/>
</dbReference>
<dbReference type="InterPro" id="IPR002182">
    <property type="entry name" value="NB-ARC"/>
</dbReference>
<dbReference type="SUPFAM" id="SSF52540">
    <property type="entry name" value="P-loop containing nucleoside triphosphate hydrolases"/>
    <property type="match status" value="1"/>
</dbReference>
<reference evidence="4 5" key="1">
    <citation type="journal article" date="2022" name="Nat. Genet.">
        <title>Improved pea reference genome and pan-genome highlight genomic features and evolutionary characteristics.</title>
        <authorList>
            <person name="Yang T."/>
            <person name="Liu R."/>
            <person name="Luo Y."/>
            <person name="Hu S."/>
            <person name="Wang D."/>
            <person name="Wang C."/>
            <person name="Pandey M.K."/>
            <person name="Ge S."/>
            <person name="Xu Q."/>
            <person name="Li N."/>
            <person name="Li G."/>
            <person name="Huang Y."/>
            <person name="Saxena R.K."/>
            <person name="Ji Y."/>
            <person name="Li M."/>
            <person name="Yan X."/>
            <person name="He Y."/>
            <person name="Liu Y."/>
            <person name="Wang X."/>
            <person name="Xiang C."/>
            <person name="Varshney R.K."/>
            <person name="Ding H."/>
            <person name="Gao S."/>
            <person name="Zong X."/>
        </authorList>
    </citation>
    <scope>NUCLEOTIDE SEQUENCE [LARGE SCALE GENOMIC DNA]</scope>
    <source>
        <strain evidence="4 5">cv. Zhongwan 6</strain>
    </source>
</reference>
<evidence type="ECO:0000313" key="4">
    <source>
        <dbReference type="EMBL" id="KAI5437157.1"/>
    </source>
</evidence>
<dbReference type="EMBL" id="JAMSHJ010000002">
    <property type="protein sequence ID" value="KAI5437157.1"/>
    <property type="molecule type" value="Genomic_DNA"/>
</dbReference>
<organism evidence="4 5">
    <name type="scientific">Pisum sativum</name>
    <name type="common">Garden pea</name>
    <name type="synonym">Lathyrus oleraceus</name>
    <dbReference type="NCBI Taxonomy" id="3888"/>
    <lineage>
        <taxon>Eukaryota</taxon>
        <taxon>Viridiplantae</taxon>
        <taxon>Streptophyta</taxon>
        <taxon>Embryophyta</taxon>
        <taxon>Tracheophyta</taxon>
        <taxon>Spermatophyta</taxon>
        <taxon>Magnoliopsida</taxon>
        <taxon>eudicotyledons</taxon>
        <taxon>Gunneridae</taxon>
        <taxon>Pentapetalae</taxon>
        <taxon>rosids</taxon>
        <taxon>fabids</taxon>
        <taxon>Fabales</taxon>
        <taxon>Fabaceae</taxon>
        <taxon>Papilionoideae</taxon>
        <taxon>50 kb inversion clade</taxon>
        <taxon>NPAAA clade</taxon>
        <taxon>Hologalegina</taxon>
        <taxon>IRL clade</taxon>
        <taxon>Fabeae</taxon>
        <taxon>Lathyrus</taxon>
    </lineage>
</organism>
<evidence type="ECO:0000256" key="1">
    <source>
        <dbReference type="ARBA" id="ARBA00022821"/>
    </source>
</evidence>
<dbReference type="PANTHER" id="PTHR36766">
    <property type="entry name" value="PLANT BROAD-SPECTRUM MILDEW RESISTANCE PROTEIN RPW8"/>
    <property type="match status" value="1"/>
</dbReference>
<protein>
    <recommendedName>
        <fullName evidence="3">NB-ARC domain-containing protein</fullName>
    </recommendedName>
</protein>
<dbReference type="GO" id="GO:0043531">
    <property type="term" value="F:ADP binding"/>
    <property type="evidence" value="ECO:0007669"/>
    <property type="project" value="InterPro"/>
</dbReference>
<feature type="domain" description="NB-ARC" evidence="3">
    <location>
        <begin position="173"/>
        <end position="258"/>
    </location>
</feature>
<dbReference type="GO" id="GO:0006952">
    <property type="term" value="P:defense response"/>
    <property type="evidence" value="ECO:0007669"/>
    <property type="project" value="UniProtKB-KW"/>
</dbReference>
<dbReference type="AlphaFoldDB" id="A0A9D4YDV8"/>
<name>A0A9D4YDV8_PEA</name>
<gene>
    <name evidence="4" type="ORF">KIW84_023326</name>
</gene>
<keyword evidence="1" id="KW-0611">Plant defense</keyword>
<proteinExistence type="predicted"/>